<evidence type="ECO:0000313" key="2">
    <source>
        <dbReference type="EMBL" id="KUK43681.1"/>
    </source>
</evidence>
<evidence type="ECO:0000313" key="3">
    <source>
        <dbReference type="EMBL" id="KUK94211.1"/>
    </source>
</evidence>
<reference evidence="3" key="1">
    <citation type="journal article" date="2015" name="MBio">
        <title>Genome-resolved metagenomic analysis reveals roles for candidate phyla and other microbial community members in biogeochemical transformations in oil reservoirs.</title>
        <authorList>
            <person name="Hu P."/>
            <person name="Tom L."/>
            <person name="Singh A."/>
            <person name="Thomas B.C."/>
            <person name="Baker B.J."/>
            <person name="Piceno Y.M."/>
            <person name="Andersen G.L."/>
            <person name="Banfield J.F."/>
        </authorList>
    </citation>
    <scope>NUCLEOTIDE SEQUENCE [LARGE SCALE GENOMIC DNA]</scope>
    <source>
        <strain evidence="3">56_747</strain>
    </source>
</reference>
<evidence type="ECO:0000259" key="1">
    <source>
        <dbReference type="Pfam" id="PF20068"/>
    </source>
</evidence>
<dbReference type="PATRIC" id="fig|301375.6.peg.591"/>
<dbReference type="EMBL" id="LGFT01000055">
    <property type="protein sequence ID" value="KUK43681.1"/>
    <property type="molecule type" value="Genomic_DNA"/>
</dbReference>
<dbReference type="InterPro" id="IPR027598">
    <property type="entry name" value="Amphi-Trp_dom"/>
</dbReference>
<comment type="caution">
    <text evidence="2">The sequence shown here is derived from an EMBL/GenBank/DDBJ whole genome shotgun (WGS) entry which is preliminary data.</text>
</comment>
<dbReference type="Pfam" id="PF20068">
    <property type="entry name" value="Amphi-Trp"/>
    <property type="match status" value="1"/>
</dbReference>
<reference evidence="4 5" key="2">
    <citation type="journal article" date="2015" name="MBio">
        <title>Genome-Resolved Metagenomic Analysis Reveals Roles for Candidate Phyla and Other Microbial Community Members in Biogeochemical Transformations in Oil Reservoirs.</title>
        <authorList>
            <person name="Hu P."/>
            <person name="Tom L."/>
            <person name="Singh A."/>
            <person name="Thomas B.C."/>
            <person name="Baker B.J."/>
            <person name="Piceno Y.M."/>
            <person name="Andersen G.L."/>
            <person name="Banfield J.F."/>
        </authorList>
    </citation>
    <scope>NUCLEOTIDE SEQUENCE [LARGE SCALE GENOMIC DNA]</scope>
    <source>
        <strain evidence="2">57_489</strain>
    </source>
</reference>
<organism evidence="2 5">
    <name type="scientific">Methanothrix harundinacea</name>
    <dbReference type="NCBI Taxonomy" id="301375"/>
    <lineage>
        <taxon>Archaea</taxon>
        <taxon>Methanobacteriati</taxon>
        <taxon>Methanobacteriota</taxon>
        <taxon>Stenosarchaea group</taxon>
        <taxon>Methanomicrobia</taxon>
        <taxon>Methanotrichales</taxon>
        <taxon>Methanotrichaceae</taxon>
        <taxon>Methanothrix</taxon>
    </lineage>
</organism>
<gene>
    <name evidence="2" type="ORF">XD72_1948</name>
    <name evidence="3" type="ORF">XE07_2211</name>
</gene>
<dbReference type="Proteomes" id="UP000057043">
    <property type="component" value="Unassembled WGS sequence"/>
</dbReference>
<proteinExistence type="predicted"/>
<dbReference type="NCBIfam" id="TIGR04354">
    <property type="entry name" value="amphi-Trp"/>
    <property type="match status" value="1"/>
</dbReference>
<dbReference type="Proteomes" id="UP000053961">
    <property type="component" value="Unassembled WGS sequence"/>
</dbReference>
<evidence type="ECO:0000313" key="5">
    <source>
        <dbReference type="Proteomes" id="UP000057043"/>
    </source>
</evidence>
<name>A0A101FSJ0_9EURY</name>
<protein>
    <recommendedName>
        <fullName evidence="1">Amphi-Trp domain-containing protein</fullName>
    </recommendedName>
</protein>
<dbReference type="EMBL" id="LGHB01000057">
    <property type="protein sequence ID" value="KUK94211.1"/>
    <property type="molecule type" value="Genomic_DNA"/>
</dbReference>
<sequence>MVCPFLLDRINQDEIGRFRELTSYGMEPKSSIIREADTYQLICMAKLLGETGKTSMKFSSEKGFDEFKQKFSLSKSEAAAFLRDLAQEIEEGDEVEVSHHSVSISIDPESPIKIEVELEEDELEIEIKLKARS</sequence>
<accession>A0A101FSJ0</accession>
<evidence type="ECO:0000313" key="4">
    <source>
        <dbReference type="Proteomes" id="UP000053961"/>
    </source>
</evidence>
<dbReference type="AlphaFoldDB" id="A0A101FSJ0"/>
<feature type="domain" description="Amphi-Trp" evidence="1">
    <location>
        <begin position="66"/>
        <end position="125"/>
    </location>
</feature>